<accession>A0A6M0IQS5</accession>
<evidence type="ECO:0000256" key="1">
    <source>
        <dbReference type="ARBA" id="ARBA00022801"/>
    </source>
</evidence>
<gene>
    <name evidence="3" type="ORF">GK091_27480</name>
</gene>
<dbReference type="PANTHER" id="PTHR43540">
    <property type="entry name" value="PEROXYUREIDOACRYLATE/UREIDOACRYLATE AMIDOHYDROLASE-RELATED"/>
    <property type="match status" value="1"/>
</dbReference>
<dbReference type="InterPro" id="IPR050272">
    <property type="entry name" value="Isochorismatase-like_hydrls"/>
</dbReference>
<organism evidence="3 4">
    <name type="scientific">Spirosoma agri</name>
    <dbReference type="NCBI Taxonomy" id="1987381"/>
    <lineage>
        <taxon>Bacteria</taxon>
        <taxon>Pseudomonadati</taxon>
        <taxon>Bacteroidota</taxon>
        <taxon>Cytophagia</taxon>
        <taxon>Cytophagales</taxon>
        <taxon>Cytophagaceae</taxon>
        <taxon>Spirosoma</taxon>
    </lineage>
</organism>
<dbReference type="InterPro" id="IPR036380">
    <property type="entry name" value="Isochorismatase-like_sf"/>
</dbReference>
<proteinExistence type="predicted"/>
<protein>
    <submittedName>
        <fullName evidence="3">Isochorismatase family protein</fullName>
    </submittedName>
</protein>
<dbReference type="GO" id="GO:0016787">
    <property type="term" value="F:hydrolase activity"/>
    <property type="evidence" value="ECO:0007669"/>
    <property type="project" value="UniProtKB-KW"/>
</dbReference>
<dbReference type="Gene3D" id="3.40.50.850">
    <property type="entry name" value="Isochorismatase-like"/>
    <property type="match status" value="1"/>
</dbReference>
<dbReference type="Pfam" id="PF00857">
    <property type="entry name" value="Isochorismatase"/>
    <property type="match status" value="1"/>
</dbReference>
<dbReference type="Proteomes" id="UP000477386">
    <property type="component" value="Unassembled WGS sequence"/>
</dbReference>
<keyword evidence="4" id="KW-1185">Reference proteome</keyword>
<reference evidence="3 4" key="1">
    <citation type="submission" date="2020-02" db="EMBL/GenBank/DDBJ databases">
        <title>Draft genome sequence of two Spirosoma agri KCTC 52727 and Spirosoma terrae KCTC 52035.</title>
        <authorList>
            <person name="Rojas J."/>
            <person name="Ambika Manirajan B."/>
            <person name="Ratering S."/>
            <person name="Suarez C."/>
            <person name="Schnell S."/>
        </authorList>
    </citation>
    <scope>NUCLEOTIDE SEQUENCE [LARGE SCALE GENOMIC DNA]</scope>
    <source>
        <strain evidence="3 4">KCTC 52727</strain>
    </source>
</reference>
<evidence type="ECO:0000259" key="2">
    <source>
        <dbReference type="Pfam" id="PF00857"/>
    </source>
</evidence>
<dbReference type="EMBL" id="JAAGNZ010000006">
    <property type="protein sequence ID" value="NEU70638.1"/>
    <property type="molecule type" value="Genomic_DNA"/>
</dbReference>
<evidence type="ECO:0000313" key="4">
    <source>
        <dbReference type="Proteomes" id="UP000477386"/>
    </source>
</evidence>
<sequence>MPKIALLIIDMQVGALEWENPPFYQMGILVQRLKQVLDKARTAGIAVFFAQHHNPTGFPAYGSREWELIAEMTPQPQEVVIHKTTPDPFLNTSLDHQLSQLGVTQLVVGGIQTADCIDTACRRAFSLGYQVVLLKDGHTTFDSSILSARQIIDHHNQVMADWFATVVDTEAVEFK</sequence>
<comment type="caution">
    <text evidence="3">The sequence shown here is derived from an EMBL/GenBank/DDBJ whole genome shotgun (WGS) entry which is preliminary data.</text>
</comment>
<dbReference type="RefSeq" id="WP_164043948.1">
    <property type="nucleotide sequence ID" value="NZ_JAAGNZ010000006.1"/>
</dbReference>
<dbReference type="PANTHER" id="PTHR43540:SF14">
    <property type="entry name" value="ISOCHORISMATASE"/>
    <property type="match status" value="1"/>
</dbReference>
<name>A0A6M0IQS5_9BACT</name>
<keyword evidence="1" id="KW-0378">Hydrolase</keyword>
<feature type="domain" description="Isochorismatase-like" evidence="2">
    <location>
        <begin position="5"/>
        <end position="170"/>
    </location>
</feature>
<dbReference type="InterPro" id="IPR000868">
    <property type="entry name" value="Isochorismatase-like_dom"/>
</dbReference>
<evidence type="ECO:0000313" key="3">
    <source>
        <dbReference type="EMBL" id="NEU70638.1"/>
    </source>
</evidence>
<dbReference type="AlphaFoldDB" id="A0A6M0IQS5"/>
<dbReference type="SUPFAM" id="SSF52499">
    <property type="entry name" value="Isochorismatase-like hydrolases"/>
    <property type="match status" value="1"/>
</dbReference>